<feature type="region of interest" description="Disordered" evidence="1">
    <location>
        <begin position="297"/>
        <end position="317"/>
    </location>
</feature>
<comment type="caution">
    <text evidence="2">The sequence shown here is derived from an EMBL/GenBank/DDBJ whole genome shotgun (WGS) entry which is preliminary data.</text>
</comment>
<organism evidence="2 3">
    <name type="scientific">Rhizocola hellebori</name>
    <dbReference type="NCBI Taxonomy" id="1392758"/>
    <lineage>
        <taxon>Bacteria</taxon>
        <taxon>Bacillati</taxon>
        <taxon>Actinomycetota</taxon>
        <taxon>Actinomycetes</taxon>
        <taxon>Micromonosporales</taxon>
        <taxon>Micromonosporaceae</taxon>
        <taxon>Rhizocola</taxon>
    </lineage>
</organism>
<evidence type="ECO:0000313" key="2">
    <source>
        <dbReference type="EMBL" id="GIH02228.1"/>
    </source>
</evidence>
<evidence type="ECO:0000313" key="3">
    <source>
        <dbReference type="Proteomes" id="UP000612899"/>
    </source>
</evidence>
<evidence type="ECO:0000256" key="1">
    <source>
        <dbReference type="SAM" id="MobiDB-lite"/>
    </source>
</evidence>
<dbReference type="AlphaFoldDB" id="A0A8J3Q2G4"/>
<proteinExistence type="predicted"/>
<dbReference type="Proteomes" id="UP000612899">
    <property type="component" value="Unassembled WGS sequence"/>
</dbReference>
<dbReference type="EMBL" id="BONY01000001">
    <property type="protein sequence ID" value="GIH02228.1"/>
    <property type="molecule type" value="Genomic_DNA"/>
</dbReference>
<keyword evidence="3" id="KW-1185">Reference proteome</keyword>
<gene>
    <name evidence="2" type="ORF">Rhe02_02950</name>
</gene>
<dbReference type="RefSeq" id="WP_203906145.1">
    <property type="nucleotide sequence ID" value="NZ_BONY01000001.1"/>
</dbReference>
<reference evidence="2" key="1">
    <citation type="submission" date="2021-01" db="EMBL/GenBank/DDBJ databases">
        <title>Whole genome shotgun sequence of Rhizocola hellebori NBRC 109834.</title>
        <authorList>
            <person name="Komaki H."/>
            <person name="Tamura T."/>
        </authorList>
    </citation>
    <scope>NUCLEOTIDE SEQUENCE</scope>
    <source>
        <strain evidence="2">NBRC 109834</strain>
    </source>
</reference>
<sequence length="818" mass="88381">MLGIGIFITGPAENTVVGRRQQFTGSIAAFNGSVSSVTIQFGSGGETINVTPANRNARNGLGWSWTGLIPNSIRPGQSFQLIAVVDGTMNTSPPNDPEPNIEPAHGERRATYTLENVVPSIAMTPFQSPISTLAAGYTTTFTGTFDEANPGGVYGTPLVRYQIDNGPLLNATTAGKTWSVTATFAPGQHTFTVQASDPFNSVTSIQRPLQVYRYPAPGTTDPNVTKTRAGLPTTSSVTTWTRLEPQIANADIATSTGARVLDPLWLLTRQWQLGEFQAEDTGSPVKARFRATTAPLTRSRPGHLNTGTNAGTPYDPARTPLEAIIERRRMRPTNVDDTRMLTAAVDAGLHFLRMLELDPAGAKYRAVFRTRYPVPDTQTDDAATTRFLQAMAGRAVDARQLVPAFAMQPIVFDPTLRIAAADVPALQRVAAGWLSWYSALFSEPTGPGDDAWDPARLEYSASVAARLADEPITLSAAEFNGGRLDWSSFDVNRKSNLDTTGDQGTTTLSKVMLPAPIVVRGAPAPRFWEVEDAKVAYGLLPTGPTDLAHLMLIEYASTYGNDWYVVPLQLPVGTLTRVDSLVVTDTFGVKNLLRPIGDPTLPAPHFSMWQLSDLRAPGERLGVLRDATRPLDPRVGSPVPNRFFLAPAIGRSLDGSTLEDVLFMRDEMANVAWAIEQSVESPVELAVARDNGVAPPPVAGELARYLLASSVADNWIPLLPVQLPAGQDHPAQSRLRVGQVLQPDGTGKTHPAIGQILPADTGFLLYDEEIPREGVRVTRSRRMARWSDGSTWIWAALRKQAGRGEGNSALAFDQLIEP</sequence>
<name>A0A8J3Q2G4_9ACTN</name>
<accession>A0A8J3Q2G4</accession>
<protein>
    <submittedName>
        <fullName evidence="2">Uncharacterized protein</fullName>
    </submittedName>
</protein>